<dbReference type="GO" id="GO:0000162">
    <property type="term" value="P:L-tryptophan biosynthetic process"/>
    <property type="evidence" value="ECO:0007669"/>
    <property type="project" value="TreeGrafter"/>
</dbReference>
<dbReference type="SUPFAM" id="SSF56322">
    <property type="entry name" value="ADC synthase"/>
    <property type="match status" value="1"/>
</dbReference>
<dbReference type="InterPro" id="IPR015890">
    <property type="entry name" value="Chorismate_C"/>
</dbReference>
<keyword evidence="7" id="KW-1185">Reference proteome</keyword>
<name>A0A7I7SPA2_9MYCO</name>
<dbReference type="AlphaFoldDB" id="A0A7I7SPA2"/>
<reference evidence="6 7" key="1">
    <citation type="journal article" date="2019" name="Emerg. Microbes Infect.">
        <title>Comprehensive subspecies identification of 175 nontuberculous mycobacteria species based on 7547 genomic profiles.</title>
        <authorList>
            <person name="Matsumoto Y."/>
            <person name="Kinjo T."/>
            <person name="Motooka D."/>
            <person name="Nabeya D."/>
            <person name="Jung N."/>
            <person name="Uechi K."/>
            <person name="Horii T."/>
            <person name="Iida T."/>
            <person name="Fujita J."/>
            <person name="Nakamura S."/>
        </authorList>
    </citation>
    <scope>NUCLEOTIDE SEQUENCE [LARGE SCALE GENOMIC DNA]</scope>
    <source>
        <strain evidence="6 7">JCM 30395</strain>
    </source>
</reference>
<keyword evidence="3" id="KW-0460">Magnesium</keyword>
<evidence type="ECO:0000313" key="6">
    <source>
        <dbReference type="EMBL" id="BBY58827.1"/>
    </source>
</evidence>
<comment type="cofactor">
    <cofactor evidence="1">
        <name>Mg(2+)</name>
        <dbReference type="ChEBI" id="CHEBI:18420"/>
    </cofactor>
</comment>
<dbReference type="InterPro" id="IPR019999">
    <property type="entry name" value="Anth_synth_I-like"/>
</dbReference>
<evidence type="ECO:0000313" key="7">
    <source>
        <dbReference type="Proteomes" id="UP000466445"/>
    </source>
</evidence>
<protein>
    <submittedName>
        <fullName evidence="6">Salicylate synthase</fullName>
    </submittedName>
</protein>
<dbReference type="Proteomes" id="UP000466445">
    <property type="component" value="Chromosome"/>
</dbReference>
<evidence type="ECO:0000256" key="4">
    <source>
        <dbReference type="ARBA" id="ARBA00023239"/>
    </source>
</evidence>
<evidence type="ECO:0000256" key="1">
    <source>
        <dbReference type="ARBA" id="ARBA00001946"/>
    </source>
</evidence>
<dbReference type="Gene3D" id="3.60.120.10">
    <property type="entry name" value="Anthranilate synthase"/>
    <property type="match status" value="1"/>
</dbReference>
<dbReference type="EMBL" id="AP022595">
    <property type="protein sequence ID" value="BBY58827.1"/>
    <property type="molecule type" value="Genomic_DNA"/>
</dbReference>
<keyword evidence="4" id="KW-0456">Lyase</keyword>
<dbReference type="GO" id="GO:0016833">
    <property type="term" value="F:oxo-acid-lyase activity"/>
    <property type="evidence" value="ECO:0007669"/>
    <property type="project" value="InterPro"/>
</dbReference>
<feature type="domain" description="Chorismate-utilising enzyme C-terminal" evidence="5">
    <location>
        <begin position="183"/>
        <end position="436"/>
    </location>
</feature>
<evidence type="ECO:0000256" key="2">
    <source>
        <dbReference type="ARBA" id="ARBA00022723"/>
    </source>
</evidence>
<organism evidence="6 7">
    <name type="scientific">Mycolicibacterium sarraceniae</name>
    <dbReference type="NCBI Taxonomy" id="1534348"/>
    <lineage>
        <taxon>Bacteria</taxon>
        <taxon>Bacillati</taxon>
        <taxon>Actinomycetota</taxon>
        <taxon>Actinomycetes</taxon>
        <taxon>Mycobacteriales</taxon>
        <taxon>Mycobacteriaceae</taxon>
        <taxon>Mycolicibacterium</taxon>
    </lineage>
</organism>
<dbReference type="PANTHER" id="PTHR11236:SF48">
    <property type="entry name" value="ISOCHORISMATE SYNTHASE MENF"/>
    <property type="match status" value="1"/>
</dbReference>
<dbReference type="InterPro" id="IPR005801">
    <property type="entry name" value="ADC_synthase"/>
</dbReference>
<dbReference type="PANTHER" id="PTHR11236">
    <property type="entry name" value="AMINOBENZOATE/ANTHRANILATE SYNTHASE"/>
    <property type="match status" value="1"/>
</dbReference>
<dbReference type="InterPro" id="IPR019996">
    <property type="entry name" value="Salicylate_synthase"/>
</dbReference>
<sequence>MTDVTAAPRSPIDAAEWTELPHGMVPADVVAHVAAAGPERVGADYLVYERDGCWTLAIGARASIELDRDECRIGAGGAVVRRHWSGRPAAVLAEALDTVLTDGEPAFGWIAFELGAHRLGLFDRIPAGTPLARIFTPLSRVVVSANGIEVINGSDELRTAVRDLRPGELTREVRGIDVSADPSRYRDRVATAVTEIRDGLYQKVILSRTVDVPFTVDFPATYSMGRRHNTPARSFLMRLGGIRALGFSPELVTAVHSDGVVITEPLAGTRAFGRGAYDDRAARDELESDAKEIVEHALSVRTAMLEIAEVAQPGSVAVTDFMTVRERGSVQHLGSTVGARLDPTHNRMDALEALFPAVTASGIPKAPGVEAILRLDEMPRGLYSGAVAMFTPDGGLDAALALRAAYEVDSRTWLRAGAGIIAASSPEREFEETCEKMGCLAPHLVPRAD</sequence>
<dbReference type="GO" id="GO:0046872">
    <property type="term" value="F:metal ion binding"/>
    <property type="evidence" value="ECO:0007669"/>
    <property type="project" value="UniProtKB-KW"/>
</dbReference>
<evidence type="ECO:0000259" key="5">
    <source>
        <dbReference type="Pfam" id="PF00425"/>
    </source>
</evidence>
<evidence type="ECO:0000256" key="3">
    <source>
        <dbReference type="ARBA" id="ARBA00022842"/>
    </source>
</evidence>
<gene>
    <name evidence="6" type="ORF">MSAR_19630</name>
</gene>
<dbReference type="RefSeq" id="WP_163696549.1">
    <property type="nucleotide sequence ID" value="NZ_AP022595.1"/>
</dbReference>
<proteinExistence type="predicted"/>
<dbReference type="GO" id="GO:0008909">
    <property type="term" value="F:isochorismate synthase activity"/>
    <property type="evidence" value="ECO:0007669"/>
    <property type="project" value="InterPro"/>
</dbReference>
<keyword evidence="2" id="KW-0479">Metal-binding</keyword>
<accession>A0A7I7SPA2</accession>
<dbReference type="NCBIfam" id="TIGR03494">
    <property type="entry name" value="salicyl_syn"/>
    <property type="match status" value="1"/>
</dbReference>
<dbReference type="KEGG" id="msar:MSAR_19630"/>
<dbReference type="Pfam" id="PF00425">
    <property type="entry name" value="Chorismate_bind"/>
    <property type="match status" value="1"/>
</dbReference>
<dbReference type="PRINTS" id="PR00095">
    <property type="entry name" value="ANTSNTHASEI"/>
</dbReference>